<keyword evidence="5" id="KW-0009">Actin-binding</keyword>
<feature type="domain" description="PH" evidence="9">
    <location>
        <begin position="528"/>
        <end position="624"/>
    </location>
</feature>
<organism evidence="10 11">
    <name type="scientific">Paramormyrops kingsleyae</name>
    <dbReference type="NCBI Taxonomy" id="1676925"/>
    <lineage>
        <taxon>Eukaryota</taxon>
        <taxon>Metazoa</taxon>
        <taxon>Chordata</taxon>
        <taxon>Craniata</taxon>
        <taxon>Vertebrata</taxon>
        <taxon>Euteleostomi</taxon>
        <taxon>Actinopterygii</taxon>
        <taxon>Neopterygii</taxon>
        <taxon>Teleostei</taxon>
        <taxon>Osteoglossocephala</taxon>
        <taxon>Osteoglossomorpha</taxon>
        <taxon>Osteoglossiformes</taxon>
        <taxon>Mormyridae</taxon>
        <taxon>Paramormyrops</taxon>
    </lineage>
</organism>
<dbReference type="Ensembl" id="ENSPKIT00000040063.1">
    <property type="protein sequence ID" value="ENSPKIP00000015594.1"/>
    <property type="gene ID" value="ENSPKIG00000002253.1"/>
</dbReference>
<proteinExistence type="predicted"/>
<reference evidence="10" key="2">
    <citation type="submission" date="2025-09" db="UniProtKB">
        <authorList>
            <consortium name="Ensembl"/>
        </authorList>
    </citation>
    <scope>IDENTIFICATION</scope>
</reference>
<feature type="compositionally biased region" description="Basic and acidic residues" evidence="8">
    <location>
        <begin position="893"/>
        <end position="903"/>
    </location>
</feature>
<evidence type="ECO:0000313" key="10">
    <source>
        <dbReference type="Ensembl" id="ENSPKIP00000015594.1"/>
    </source>
</evidence>
<accession>A0A3B3RBA3</accession>
<feature type="region of interest" description="Disordered" evidence="8">
    <location>
        <begin position="877"/>
        <end position="903"/>
    </location>
</feature>
<protein>
    <submittedName>
        <fullName evidence="10">TRIO and F-actin-binding protein-like</fullName>
    </submittedName>
</protein>
<evidence type="ECO:0000256" key="4">
    <source>
        <dbReference type="ARBA" id="ARBA00023054"/>
    </source>
</evidence>
<comment type="subcellular location">
    <subcellularLocation>
        <location evidence="1">Cytoplasm</location>
        <location evidence="1">Cytoskeleton</location>
    </subcellularLocation>
</comment>
<name>A0A3B3RBA3_9TELE</name>
<evidence type="ECO:0000256" key="5">
    <source>
        <dbReference type="ARBA" id="ARBA00023203"/>
    </source>
</evidence>
<feature type="coiled-coil region" evidence="7">
    <location>
        <begin position="903"/>
        <end position="944"/>
    </location>
</feature>
<reference evidence="10" key="1">
    <citation type="submission" date="2025-08" db="UniProtKB">
        <authorList>
            <consortium name="Ensembl"/>
        </authorList>
    </citation>
    <scope>IDENTIFICATION</scope>
</reference>
<evidence type="ECO:0000256" key="3">
    <source>
        <dbReference type="ARBA" id="ARBA00022553"/>
    </source>
</evidence>
<dbReference type="AlphaFoldDB" id="A0A3B3RBA3"/>
<keyword evidence="11" id="KW-1185">Reference proteome</keyword>
<feature type="coiled-coil region" evidence="7">
    <location>
        <begin position="775"/>
        <end position="856"/>
    </location>
</feature>
<dbReference type="SMART" id="SM00233">
    <property type="entry name" value="PH"/>
    <property type="match status" value="1"/>
</dbReference>
<dbReference type="PANTHER" id="PTHR17271">
    <property type="entry name" value="PLECKSTRIN HOMOLOGY PH DOMAIN-CONTAINING PROTEIN"/>
    <property type="match status" value="1"/>
</dbReference>
<dbReference type="InterPro" id="IPR011993">
    <property type="entry name" value="PH-like_dom_sf"/>
</dbReference>
<evidence type="ECO:0000256" key="7">
    <source>
        <dbReference type="SAM" id="Coils"/>
    </source>
</evidence>
<dbReference type="GO" id="GO:1900026">
    <property type="term" value="P:positive regulation of substrate adhesion-dependent cell spreading"/>
    <property type="evidence" value="ECO:0007669"/>
    <property type="project" value="TreeGrafter"/>
</dbReference>
<dbReference type="InterPro" id="IPR001849">
    <property type="entry name" value="PH_domain"/>
</dbReference>
<feature type="region of interest" description="Disordered" evidence="8">
    <location>
        <begin position="323"/>
        <end position="410"/>
    </location>
</feature>
<feature type="region of interest" description="Disordered" evidence="8">
    <location>
        <begin position="442"/>
        <end position="493"/>
    </location>
</feature>
<keyword evidence="4 7" id="KW-0175">Coiled coil</keyword>
<dbReference type="Pfam" id="PF00169">
    <property type="entry name" value="PH"/>
    <property type="match status" value="1"/>
</dbReference>
<feature type="region of interest" description="Disordered" evidence="8">
    <location>
        <begin position="162"/>
        <end position="229"/>
    </location>
</feature>
<dbReference type="GeneTree" id="ENSGT00940000157340"/>
<dbReference type="PANTHER" id="PTHR17271:SF10">
    <property type="entry name" value="TRIO AND F-ACTIN-BINDING PROTEIN"/>
    <property type="match status" value="1"/>
</dbReference>
<evidence type="ECO:0000313" key="11">
    <source>
        <dbReference type="Proteomes" id="UP000261540"/>
    </source>
</evidence>
<dbReference type="InterPro" id="IPR052223">
    <property type="entry name" value="Actin_Cytoskeleton_Reg"/>
</dbReference>
<evidence type="ECO:0000256" key="2">
    <source>
        <dbReference type="ARBA" id="ARBA00022490"/>
    </source>
</evidence>
<keyword evidence="2" id="KW-0963">Cytoplasm</keyword>
<dbReference type="GO" id="GO:0015629">
    <property type="term" value="C:actin cytoskeleton"/>
    <property type="evidence" value="ECO:0007669"/>
    <property type="project" value="TreeGrafter"/>
</dbReference>
<dbReference type="STRING" id="1676925.ENSPKIP00000015594"/>
<evidence type="ECO:0000256" key="6">
    <source>
        <dbReference type="ARBA" id="ARBA00023212"/>
    </source>
</evidence>
<dbReference type="GO" id="GO:0051015">
    <property type="term" value="F:actin filament binding"/>
    <property type="evidence" value="ECO:0007669"/>
    <property type="project" value="TreeGrafter"/>
</dbReference>
<evidence type="ECO:0000256" key="8">
    <source>
        <dbReference type="SAM" id="MobiDB-lite"/>
    </source>
</evidence>
<evidence type="ECO:0000259" key="9">
    <source>
        <dbReference type="PROSITE" id="PS50003"/>
    </source>
</evidence>
<dbReference type="FunFam" id="2.30.29.30:FF:000133">
    <property type="entry name" value="myosin phosphatase Rho-interacting protein isoform X1"/>
    <property type="match status" value="1"/>
</dbReference>
<keyword evidence="6" id="KW-0206">Cytoskeleton</keyword>
<feature type="region of interest" description="Disordered" evidence="8">
    <location>
        <begin position="1"/>
        <end position="142"/>
    </location>
</feature>
<evidence type="ECO:0000256" key="1">
    <source>
        <dbReference type="ARBA" id="ARBA00004245"/>
    </source>
</evidence>
<dbReference type="Gene3D" id="2.30.29.30">
    <property type="entry name" value="Pleckstrin-homology domain (PH domain)/Phosphotyrosine-binding domain (PTB)"/>
    <property type="match status" value="1"/>
</dbReference>
<dbReference type="SUPFAM" id="SSF50729">
    <property type="entry name" value="PH domain-like"/>
    <property type="match status" value="1"/>
</dbReference>
<feature type="region of interest" description="Disordered" evidence="8">
    <location>
        <begin position="251"/>
        <end position="290"/>
    </location>
</feature>
<feature type="compositionally biased region" description="Low complexity" evidence="8">
    <location>
        <begin position="394"/>
        <end position="409"/>
    </location>
</feature>
<dbReference type="PROSITE" id="PS50003">
    <property type="entry name" value="PH_DOMAIN"/>
    <property type="match status" value="1"/>
</dbReference>
<keyword evidence="3" id="KW-0597">Phosphoprotein</keyword>
<sequence length="1066" mass="119435">MTRLDPASCKPCRQSWMEESSSRDGFGRHTGSLANRGQEVGLPLRRAGSCQSLRENSPSPPFRHYEVGRPLPSTRLPEPKASIPFRNPDLGMPSKRRGSGVDPFGRSPSPPKYSLHSNFRVGPQGRGPRSPSPCTLIPTPFKQAELGASQQWSFDGFYPKVQVPSRSSSGISKSSPRHGSTFSLSSSPSRSPSPFKQNGIPFSNYTPAQEREEPRSPSKSSNGPKLDSEYLCKDVDTTVGMTASCSSAFSETGSKAELHSSSRFSGQDDQSHPSSHRNCEAPENSPSQANFIASTSSQDASILRPTTLSGSWMGSVHSYNSTTALQTSSTPGRLLDTKPTIQLSKSHTAAMETDDWGRGTSGNERGLELRSPSPEYTRSSHQSPSPQRRRHTISQSSLESESSRTSSGSGVACMKMEDYVVMADIPKTKVIYPREAAWEKGRSQSHSPVRPYKQIRPTDGHQEWGNSVVERGRGMERGRTRQKRQGGDSERVPCVRSTASLSAQGDHREETLTESDTACLQMGPVEHRPTEKGWMSKLDDDGEWRKHWFVLTDASLRFYRDARAEEKEDLDGEIDLRSCVGVSEFDVEKNYGFQIQTQGAVFTLSAMTSGIRRNWLEVLRKNVLPSSSPDIMQLSDSRSDKEIRTSCPVLPAHRDSGSEVMTPTPHQLDCVELAPVMETQAPAQPVSTPETKEGLDREQARRLEDRTRWFQAAVPAKEPPPGSSPWDTVHLKKGTSSASTLEETLERKWVEFERLPLREMRSLPLIGSCANQPANEVLLKEVALLKAQVEQLQKVRFAREGGKCGLEAPCGRSLEAMEKAHREVLEELQRRHEREVRELEVERDRLLREEAQATAQAMEVLKTALRVELEEEVARARRLGGGTAEPQALPQTRSERLAQQRELDSLSERYSQKCLEVRRAEERHREMEREASRRETELEQLKKENWDLQSHLMKEISHMRSSSEHEGSDGVLHDSHEHSSCELEVLLRVKENEVQYLHKEIGCLRDELLSLSKEKRLAYERCKEANVELNAAKNRSERELEALREHLRLAMAALREGQELGNSMSH</sequence>
<dbReference type="Proteomes" id="UP000261540">
    <property type="component" value="Unplaced"/>
</dbReference>
<feature type="compositionally biased region" description="Low complexity" evidence="8">
    <location>
        <begin position="122"/>
        <end position="133"/>
    </location>
</feature>
<feature type="coiled-coil region" evidence="7">
    <location>
        <begin position="1015"/>
        <end position="1053"/>
    </location>
</feature>
<feature type="compositionally biased region" description="Basic and acidic residues" evidence="8">
    <location>
        <begin position="470"/>
        <end position="493"/>
    </location>
</feature>
<feature type="compositionally biased region" description="Low complexity" evidence="8">
    <location>
        <begin position="164"/>
        <end position="194"/>
    </location>
</feature>